<organism evidence="2">
    <name type="scientific">hydrothermal vent metagenome</name>
    <dbReference type="NCBI Taxonomy" id="652676"/>
    <lineage>
        <taxon>unclassified sequences</taxon>
        <taxon>metagenomes</taxon>
        <taxon>ecological metagenomes</taxon>
    </lineage>
</organism>
<sequence length="125" mass="14339">MVHGLKKQQGMSGSGIMTVMVLIGFFAYLVMQISPAYMENNSVKDIVNNIKEDPLTVKMSTREIRTSIMRRLIINSIRDIKKEHIEIKKSGGKLTVNIEYEVRRPMFKNLSVVMAFKESMELKTN</sequence>
<evidence type="ECO:0000256" key="1">
    <source>
        <dbReference type="SAM" id="Phobius"/>
    </source>
</evidence>
<evidence type="ECO:0000313" key="2">
    <source>
        <dbReference type="EMBL" id="VAX09927.1"/>
    </source>
</evidence>
<accession>A0A3B1BZ65</accession>
<dbReference type="AlphaFoldDB" id="A0A3B1BZ65"/>
<name>A0A3B1BZ65_9ZZZZ</name>
<evidence type="ECO:0008006" key="3">
    <source>
        <dbReference type="Google" id="ProtNLM"/>
    </source>
</evidence>
<gene>
    <name evidence="2" type="ORF">MNBD_GAMMA26-1465</name>
</gene>
<reference evidence="2" key="1">
    <citation type="submission" date="2018-06" db="EMBL/GenBank/DDBJ databases">
        <authorList>
            <person name="Zhirakovskaya E."/>
        </authorList>
    </citation>
    <scope>NUCLEOTIDE SEQUENCE</scope>
</reference>
<keyword evidence="1" id="KW-1133">Transmembrane helix</keyword>
<dbReference type="EMBL" id="UOFX01000057">
    <property type="protein sequence ID" value="VAX09927.1"/>
    <property type="molecule type" value="Genomic_DNA"/>
</dbReference>
<proteinExistence type="predicted"/>
<keyword evidence="1" id="KW-0472">Membrane</keyword>
<feature type="transmembrane region" description="Helical" evidence="1">
    <location>
        <begin position="12"/>
        <end position="31"/>
    </location>
</feature>
<keyword evidence="1" id="KW-0812">Transmembrane</keyword>
<dbReference type="InterPro" id="IPR032314">
    <property type="entry name" value="DUF4845"/>
</dbReference>
<dbReference type="Pfam" id="PF16137">
    <property type="entry name" value="DUF4845"/>
    <property type="match status" value="1"/>
</dbReference>
<protein>
    <recommendedName>
        <fullName evidence="3">DUF4845 domain-containing protein</fullName>
    </recommendedName>
</protein>